<feature type="compositionally biased region" description="Acidic residues" evidence="1">
    <location>
        <begin position="185"/>
        <end position="195"/>
    </location>
</feature>
<feature type="compositionally biased region" description="Low complexity" evidence="1">
    <location>
        <begin position="270"/>
        <end position="283"/>
    </location>
</feature>
<feature type="region of interest" description="Disordered" evidence="1">
    <location>
        <begin position="225"/>
        <end position="253"/>
    </location>
</feature>
<feature type="compositionally biased region" description="Polar residues" evidence="1">
    <location>
        <begin position="225"/>
        <end position="238"/>
    </location>
</feature>
<evidence type="ECO:0000313" key="2">
    <source>
        <dbReference type="EMBL" id="RXK35779.1"/>
    </source>
</evidence>
<feature type="compositionally biased region" description="Polar residues" evidence="1">
    <location>
        <begin position="24"/>
        <end position="39"/>
    </location>
</feature>
<sequence>MSSRSNIKPPRGTSSTKRTKGKRQYTTVDPTEFNWTVSTDGGLVLGLPPVSTRRTSTRPTDINQITTDMGDMNLDSTVISQGKKESELTGEPSTQRSKSKPRRMSFDWADDVQERVDLKEDANIVDPSIRRLDKDFPLHSPRPSRQLSLVIDELHGKVENGELGPEQDEVEGSGDEMERGIYSSEEYDQMIENDYADPSGYDQSYVSMNPGFMYNSPQHVDLQWSTNGPGYGSMNQHEYYSDPYGQPQTSYASQMWPVPVPNFGYYSNPSLSGQTQSTSQSQRKSLRADAPEFKPGQTHGGK</sequence>
<feature type="region of interest" description="Disordered" evidence="1">
    <location>
        <begin position="156"/>
        <end position="202"/>
    </location>
</feature>
<dbReference type="Proteomes" id="UP000289152">
    <property type="component" value="Unassembled WGS sequence"/>
</dbReference>
<dbReference type="EMBL" id="SDIL01000122">
    <property type="protein sequence ID" value="RXK35779.1"/>
    <property type="molecule type" value="Genomic_DNA"/>
</dbReference>
<comment type="caution">
    <text evidence="2">The sequence shown here is derived from an EMBL/GenBank/DDBJ whole genome shotgun (WGS) entry which is preliminary data.</text>
</comment>
<evidence type="ECO:0000256" key="1">
    <source>
        <dbReference type="SAM" id="MobiDB-lite"/>
    </source>
</evidence>
<dbReference type="AlphaFoldDB" id="A0A4Q1BAH4"/>
<protein>
    <submittedName>
        <fullName evidence="2">Uncharacterized protein</fullName>
    </submittedName>
</protein>
<proteinExistence type="predicted"/>
<gene>
    <name evidence="2" type="ORF">M231_06965</name>
</gene>
<reference evidence="2 3" key="1">
    <citation type="submission" date="2016-06" db="EMBL/GenBank/DDBJ databases">
        <title>Evolution of pathogenesis and genome organization in the Tremellales.</title>
        <authorList>
            <person name="Cuomo C."/>
            <person name="Litvintseva A."/>
            <person name="Heitman J."/>
            <person name="Chen Y."/>
            <person name="Sun S."/>
            <person name="Springer D."/>
            <person name="Dromer F."/>
            <person name="Young S."/>
            <person name="Zeng Q."/>
            <person name="Chapman S."/>
            <person name="Gujja S."/>
            <person name="Saif S."/>
            <person name="Birren B."/>
        </authorList>
    </citation>
    <scope>NUCLEOTIDE SEQUENCE [LARGE SCALE GENOMIC DNA]</scope>
    <source>
        <strain evidence="2 3">ATCC 28783</strain>
    </source>
</reference>
<feature type="compositionally biased region" description="Low complexity" evidence="1">
    <location>
        <begin position="48"/>
        <end position="60"/>
    </location>
</feature>
<name>A0A4Q1BAH4_TREME</name>
<feature type="compositionally biased region" description="Acidic residues" evidence="1">
    <location>
        <begin position="165"/>
        <end position="175"/>
    </location>
</feature>
<keyword evidence="3" id="KW-1185">Reference proteome</keyword>
<evidence type="ECO:0000313" key="3">
    <source>
        <dbReference type="Proteomes" id="UP000289152"/>
    </source>
</evidence>
<feature type="region of interest" description="Disordered" evidence="1">
    <location>
        <begin position="266"/>
        <end position="302"/>
    </location>
</feature>
<accession>A0A4Q1BAH4</accession>
<dbReference type="VEuPathDB" id="FungiDB:TREMEDRAFT_64182"/>
<feature type="region of interest" description="Disordered" evidence="1">
    <location>
        <begin position="1"/>
        <end position="106"/>
    </location>
</feature>
<dbReference type="InParanoid" id="A0A4Q1BAH4"/>
<feature type="compositionally biased region" description="Polar residues" evidence="1">
    <location>
        <begin position="1"/>
        <end position="16"/>
    </location>
</feature>
<organism evidence="2 3">
    <name type="scientific">Tremella mesenterica</name>
    <name type="common">Jelly fungus</name>
    <dbReference type="NCBI Taxonomy" id="5217"/>
    <lineage>
        <taxon>Eukaryota</taxon>
        <taxon>Fungi</taxon>
        <taxon>Dikarya</taxon>
        <taxon>Basidiomycota</taxon>
        <taxon>Agaricomycotina</taxon>
        <taxon>Tremellomycetes</taxon>
        <taxon>Tremellales</taxon>
        <taxon>Tremellaceae</taxon>
        <taxon>Tremella</taxon>
    </lineage>
</organism>